<keyword evidence="1" id="KW-0732">Signal</keyword>
<proteinExistence type="predicted"/>
<feature type="domain" description="Bacterial Immunoglobulin-like 21" evidence="2">
    <location>
        <begin position="1597"/>
        <end position="1710"/>
    </location>
</feature>
<organism evidence="4 5">
    <name type="scientific">Salmonella bongori (strain ATCC 43975 / DSM 13772 / NCTC 12419)</name>
    <dbReference type="NCBI Taxonomy" id="218493"/>
    <lineage>
        <taxon>Bacteria</taxon>
        <taxon>Pseudomonadati</taxon>
        <taxon>Pseudomonadota</taxon>
        <taxon>Gammaproteobacteria</taxon>
        <taxon>Enterobacterales</taxon>
        <taxon>Enterobacteriaceae</taxon>
        <taxon>Salmonella</taxon>
    </lineage>
</organism>
<reference evidence="4 5" key="1">
    <citation type="journal article" date="2011" name="PLoS Pathog.">
        <title>Salmonella bongori provides insights into the evolution of the Salmonellae.</title>
        <authorList>
            <person name="Fookes M."/>
            <person name="Schroeder G.N."/>
            <person name="Langridge G.C."/>
            <person name="Blondel C.J."/>
            <person name="Mammina C."/>
            <person name="Connor T.R."/>
            <person name="Seth-Smith H."/>
            <person name="Vernikos G.S."/>
            <person name="Robinson K.S."/>
            <person name="Sanders M."/>
            <person name="Petty N.K."/>
            <person name="Kingsley R.A."/>
            <person name="Baumler A.J."/>
            <person name="Nuccio S.P."/>
            <person name="Contreras I."/>
            <person name="Santiviago C.A."/>
            <person name="Maskell D."/>
            <person name="Barrow P."/>
            <person name="Humphrey T."/>
            <person name="Nastasi A."/>
            <person name="Roberts M."/>
            <person name="Frankel G."/>
            <person name="Parkhill J."/>
            <person name="Dougan G."/>
            <person name="Thomson N.R."/>
        </authorList>
    </citation>
    <scope>NUCLEOTIDE SEQUENCE [LARGE SCALE GENOMIC DNA]</scope>
    <source>
        <strain evidence="5">ATCC 43975 / DSM 13772 / NCTC 12419</strain>
    </source>
</reference>
<name>A0A0K0HCM8_SALBC</name>
<feature type="domain" description="InvasinE Adhesion" evidence="3">
    <location>
        <begin position="1713"/>
        <end position="1849"/>
    </location>
</feature>
<evidence type="ECO:0000313" key="5">
    <source>
        <dbReference type="Proteomes" id="UP000000289"/>
    </source>
</evidence>
<feature type="domain" description="Bacterial Immunoglobulin-like 21" evidence="2">
    <location>
        <begin position="484"/>
        <end position="593"/>
    </location>
</feature>
<dbReference type="EMBL" id="FR877557">
    <property type="protein sequence ID" value="CCC31349.1"/>
    <property type="molecule type" value="Genomic_DNA"/>
</dbReference>
<dbReference type="Pfam" id="PF05688">
    <property type="entry name" value="BIg21"/>
    <property type="match status" value="7"/>
</dbReference>
<sequence>MDGKLHNNLYRFSLALLLMVGMCVAPASASRKGGTWQELSSSTAAVNGTVPQADGAAVPVYQGSTLLQPGQTHLVAYTAMPRDFSVDASDSAMQAVNELDTEGDIFTATPLRWENQQPPTVGLLWADAETPDTPLSPQPSPNLSFCTQNLAGRHLVAWPEIETDDASPTPALYLWTATGTPAKNALPLLQQKIVIDIAPAEGDPVAVSADHVDDTLKASKVKVGESITLTVTTRGCDGQPVGNAPFVIRREDALTRKGAVNNNAPVHVGNTELTTTQTLYRGVTDAQGKATVAVTQPEGPGVKTHLIVSSENYPKLVAGTDVIFTVLTSPDSEQANMYGHMPEHASAVVDGVTYTFTRPALAAETRGTSGTVVDVNETWAQFNWSGADEHCDILPAAEQLVALRNALSTMATYPGWPVSNDAEYWSSTNDQLDTYHYAVHTRSGTVERESNSSAFLVSCVDKALPAAHPQISLSPAGPYKAQVGESIDLVMTVVDRDTKKPLPYRYMELFVDPATNRKGNHEDVWDNLRVTIESADMRASSPEHYTGITDGNGQAHLTLKHDNGMGVETPIRIVMTDDEGEKTELPFSVIFTVETSPDVDGANMYGHMQGVVDAGNLYKRPLLAVEASHKTGQQSENNEDWATFNSVEAANLQCGAGQVPDQLSLDHLYSENSENAMETVHGWPTQKLSYISGDSDGTQTAHVNLSTGDDGLFTQADNYLTCSANEKVAMLSVYFNDDPAEDNSMAAEVGQQIKMNVRSFNALNNLTVPNAEFTITLSPARRRDGLATGFTDPSHGQLIIDGVAYGAGEASMTYKGMTDAQGNAEVIIEQPRGVGVLTPLSIVPVNSLITRPVSRSVKFTVATSPDVATARMWGHMPETITVGDLTFERPKLADEVSAIGLQEEANENWARVIHADAAGNTAAGGCAANRLPRADQLAALYSANSGGDIHNVKGWPVSMEYWSATFQSASSWQQLSLANGNEVAGGSSDSDYVTCLASDNPAAASITLEPVDASVWYDNGKVHAVKVKKGDTLKLKVTVKDASGKPVPQAPFVLTRGDGYGRDGDKYVAKEGAQNIVTPVVIDGKSLAWNTTKMGMVTGADGTIIINVTRPDTHGTLTALTATLYDNPAVSASIDTIFTVITSPDSDKAEMWGHMPPSLTAADGSQYQRPLLYNELSSTTNAVTFNEDNEVWAGFYGPNSDKTNPESCGNGYYPTASDLDSLYSKYPGQAIKTTQGWPVNHSYWSGTPASAFSTSEPYNYVTVDLGDGAHRSLSNRAPGDMQYQICRATPTVQAMQIALTSPLATDAVAQAVKVKNSETLPLTVTTTDAAGNPVGNVPFMLTRDAGTARNATYTKWSMPAMTLTPASGSAISFTSATTVYGVTGADGTYTLDLTETNGPGIKNVLTASLSKTPTVTSALPVIFTTITSPDSDQANMWGHMPETFSAGNGAEFKRPLLYKELPQKSIDSGEVYSSTESNESWYTINYFDTSDSGACSWEQMATMADYQSLYAAHPGGAVTTDLGLPVAKTWWAADRILKGQALYWQYINLKSGVASSISANGNFYYQLCLTAPRPKDKIALSLTPWDDSKSAAVAKKGEQIAATITVTDSTGKPVSNAAVKITRGNAQTREGNTYTANGADDITLNNVQPSGSSTLLKDLTSYLYAQTDAQGKITFTVSQDNTVGLKTPLNVVLTDDSSSLISKDVIFTVLTSPDSDKAVMWGHMPETVTGNGGVKFHRPLLAVEAPSGNGSYSINNESWSSVTATNMQKTGKTGCDSDYQPRYSDLQSLYDANPDGALGTTYGWPIDGTNNYWWASDEDAVTSTYQTINLSNGAKHNTTSPTTYYRQVCLVEPHVSDPATITLTSTAMDATKKAAVVKKGAAMPLTVTITDASGKPLANQSFTLMRGDALSRSGIVVTANNEDDLKLIEQSPSSVTSTMAIKGSKISATTGADGTATFALHQDNSIGLKTTLTAQLASKTAIQTSLDTIFTVLTSPDSDKANYWGHMPETVQANGKTLQRPLLLAELPAGITPPLHITMNNEVWSMAHTIDASTWDLAAQCGSLAKAPVLKDLEELHTIFSDTGWPTSSSYSYLSQSPSGKYYCGFNQTTGHDSCIIDSKTTPGFAVCVR</sequence>
<evidence type="ECO:0000259" key="2">
    <source>
        <dbReference type="Pfam" id="PF05688"/>
    </source>
</evidence>
<feature type="domain" description="InvasinE Adhesion" evidence="3">
    <location>
        <begin position="597"/>
        <end position="722"/>
    </location>
</feature>
<protein>
    <submittedName>
        <fullName evidence="4">Putative exported protein</fullName>
    </submittedName>
</protein>
<feature type="domain" description="InvasinE Adhesion" evidence="3">
    <location>
        <begin position="1144"/>
        <end position="1286"/>
    </location>
</feature>
<feature type="signal peptide" evidence="1">
    <location>
        <begin position="1"/>
        <end position="29"/>
    </location>
</feature>
<dbReference type="Pfam" id="PF05689">
    <property type="entry name" value="InvE_AD"/>
    <property type="match status" value="7"/>
</dbReference>
<feature type="chain" id="PRO_5005331692" evidence="1">
    <location>
        <begin position="30"/>
        <end position="2130"/>
    </location>
</feature>
<dbReference type="KEGG" id="sbg:SBG_2291"/>
<accession>A0A0K0HCM8</accession>
<evidence type="ECO:0000256" key="1">
    <source>
        <dbReference type="SAM" id="SignalP"/>
    </source>
</evidence>
<feature type="domain" description="Bacterial Immunoglobulin-like 21" evidence="2">
    <location>
        <begin position="1881"/>
        <end position="1993"/>
    </location>
</feature>
<dbReference type="eggNOG" id="COG1388">
    <property type="taxonomic scope" value="Bacteria"/>
</dbReference>
<dbReference type="Proteomes" id="UP000000289">
    <property type="component" value="Chromosome"/>
</dbReference>
<dbReference type="InterPro" id="IPR008542">
    <property type="entry name" value="BIg21"/>
</dbReference>
<feature type="domain" description="Bacterial Immunoglobulin-like 21" evidence="2">
    <location>
        <begin position="750"/>
        <end position="862"/>
    </location>
</feature>
<dbReference type="InterPro" id="IPR008541">
    <property type="entry name" value="InvE_AD"/>
</dbReference>
<feature type="domain" description="InvasinE Adhesion" evidence="3">
    <location>
        <begin position="1429"/>
        <end position="1569"/>
    </location>
</feature>
<dbReference type="GeneID" id="44981292"/>
<feature type="domain" description="InvasinE Adhesion" evidence="3">
    <location>
        <begin position="865"/>
        <end position="996"/>
    </location>
</feature>
<feature type="domain" description="Bacterial Immunoglobulin-like 21" evidence="2">
    <location>
        <begin position="1030"/>
        <end position="1141"/>
    </location>
</feature>
<dbReference type="RefSeq" id="WP_000348781.1">
    <property type="nucleotide sequence ID" value="NC_015761.1"/>
</dbReference>
<feature type="domain" description="InvasinE Adhesion" evidence="3">
    <location>
        <begin position="1996"/>
        <end position="2129"/>
    </location>
</feature>
<feature type="domain" description="Bacterial Immunoglobulin-like 21" evidence="2">
    <location>
        <begin position="224"/>
        <end position="327"/>
    </location>
</feature>
<feature type="domain" description="InvasinE Adhesion" evidence="3">
    <location>
        <begin position="330"/>
        <end position="460"/>
    </location>
</feature>
<evidence type="ECO:0000313" key="4">
    <source>
        <dbReference type="EMBL" id="CCC31349.1"/>
    </source>
</evidence>
<feature type="domain" description="Bacterial Immunoglobulin-like 21" evidence="2">
    <location>
        <begin position="1317"/>
        <end position="1426"/>
    </location>
</feature>
<evidence type="ECO:0000259" key="3">
    <source>
        <dbReference type="Pfam" id="PF05689"/>
    </source>
</evidence>
<gene>
    <name evidence="4" type="primary">ratA</name>
    <name evidence="4" type="ordered locus">SBG_2291</name>
</gene>